<sequence length="238" mass="28020">MHLKFINEIPDVAKVYPMERSKDVSFPWVRRMRDDYAAVAKKPDYKTQSNVHAARCPGIFHLLRHGWIMRTWSDIAITTNGDGLSFEWRSPHKWDTPLMDWVHEQNYSKFMDNWPDQSLKHLLKFNTGWRCEVPKGYYLLEMPIPYQDDCRFEVMPGTFVREYGAAAMNPFIRWNVKEGTELIPAGTPLAQYILVPREEVSFSCEEYDPKIHDVGLLDFIKKGKFVNDMGFVRRFFGD</sequence>
<reference evidence="1 2" key="1">
    <citation type="journal article" date="2015" name="Microbiome">
        <title>Genomic resolution of linkages in carbon, nitrogen, and sulfur cycling among widespread estuary sediment bacteria.</title>
        <authorList>
            <person name="Baker B.J."/>
            <person name="Lazar C.S."/>
            <person name="Teske A.P."/>
            <person name="Dick G.J."/>
        </authorList>
    </citation>
    <scope>NUCLEOTIDE SEQUENCE [LARGE SCALE GENOMIC DNA]</scope>
    <source>
        <strain evidence="1">SM1_77</strain>
    </source>
</reference>
<evidence type="ECO:0000313" key="1">
    <source>
        <dbReference type="EMBL" id="KPL15449.1"/>
    </source>
</evidence>
<accession>A0A0S8K091</accession>
<organism evidence="1 2">
    <name type="scientific">candidate division WOR_3 bacterium SM1_77</name>
    <dbReference type="NCBI Taxonomy" id="1703778"/>
    <lineage>
        <taxon>Bacteria</taxon>
        <taxon>Bacteria division WOR-3</taxon>
    </lineage>
</organism>
<dbReference type="EMBL" id="LJVE01000014">
    <property type="protein sequence ID" value="KPL15449.1"/>
    <property type="molecule type" value="Genomic_DNA"/>
</dbReference>
<evidence type="ECO:0000313" key="2">
    <source>
        <dbReference type="Proteomes" id="UP000050975"/>
    </source>
</evidence>
<dbReference type="Proteomes" id="UP000050975">
    <property type="component" value="Unassembled WGS sequence"/>
</dbReference>
<proteinExistence type="predicted"/>
<protein>
    <submittedName>
        <fullName evidence="1">Uncharacterized protein</fullName>
    </submittedName>
</protein>
<gene>
    <name evidence="1" type="ORF">AMJ74_01420</name>
</gene>
<dbReference type="AlphaFoldDB" id="A0A0S8K091"/>
<name>A0A0S8K091_UNCW3</name>
<comment type="caution">
    <text evidence="1">The sequence shown here is derived from an EMBL/GenBank/DDBJ whole genome shotgun (WGS) entry which is preliminary data.</text>
</comment>